<dbReference type="GO" id="GO:0009307">
    <property type="term" value="P:DNA restriction-modification system"/>
    <property type="evidence" value="ECO:0007669"/>
    <property type="project" value="InterPro"/>
</dbReference>
<reference evidence="2 3" key="1">
    <citation type="submission" date="2020-10" db="EMBL/GenBank/DDBJ databases">
        <title>Connecting structure to function with the recovery of over 1000 high-quality activated sludge metagenome-assembled genomes encoding full-length rRNA genes using long-read sequencing.</title>
        <authorList>
            <person name="Singleton C.M."/>
            <person name="Petriglieri F."/>
            <person name="Kristensen J.M."/>
            <person name="Kirkegaard R.H."/>
            <person name="Michaelsen T.Y."/>
            <person name="Andersen M.H."/>
            <person name="Karst S.M."/>
            <person name="Dueholm M.S."/>
            <person name="Nielsen P.H."/>
            <person name="Albertsen M."/>
        </authorList>
    </citation>
    <scope>NUCLEOTIDE SEQUENCE [LARGE SCALE GENOMIC DNA]</scope>
    <source>
        <strain evidence="2">Ribe_18-Q3-R11-54_MAXAC.273</strain>
    </source>
</reference>
<dbReference type="Pfam" id="PF04471">
    <property type="entry name" value="Mrr_cat"/>
    <property type="match status" value="1"/>
</dbReference>
<evidence type="ECO:0000313" key="2">
    <source>
        <dbReference type="EMBL" id="MBK9981062.1"/>
    </source>
</evidence>
<dbReference type="InterPro" id="IPR011856">
    <property type="entry name" value="tRNA_endonuc-like_dom_sf"/>
</dbReference>
<dbReference type="InterPro" id="IPR007560">
    <property type="entry name" value="Restrct_endonuc_IV_Mrr"/>
</dbReference>
<gene>
    <name evidence="2" type="ORF">IPP15_01325</name>
</gene>
<protein>
    <submittedName>
        <fullName evidence="2">Restriction endonuclease</fullName>
    </submittedName>
</protein>
<keyword evidence="2" id="KW-0255">Endonuclease</keyword>
<keyword evidence="2" id="KW-0378">Hydrolase</keyword>
<proteinExistence type="predicted"/>
<name>A0A9D7SQ76_9BACT</name>
<dbReference type="Proteomes" id="UP000808337">
    <property type="component" value="Unassembled WGS sequence"/>
</dbReference>
<dbReference type="AlphaFoldDB" id="A0A9D7SQ76"/>
<organism evidence="2 3">
    <name type="scientific">Candidatus Opimibacter skivensis</name>
    <dbReference type="NCBI Taxonomy" id="2982028"/>
    <lineage>
        <taxon>Bacteria</taxon>
        <taxon>Pseudomonadati</taxon>
        <taxon>Bacteroidota</taxon>
        <taxon>Saprospiria</taxon>
        <taxon>Saprospirales</taxon>
        <taxon>Saprospiraceae</taxon>
        <taxon>Candidatus Opimibacter</taxon>
    </lineage>
</organism>
<accession>A0A9D7SQ76</accession>
<evidence type="ECO:0000313" key="3">
    <source>
        <dbReference type="Proteomes" id="UP000808337"/>
    </source>
</evidence>
<evidence type="ECO:0000259" key="1">
    <source>
        <dbReference type="Pfam" id="PF04471"/>
    </source>
</evidence>
<dbReference type="EMBL" id="JADKGY010000001">
    <property type="protein sequence ID" value="MBK9981062.1"/>
    <property type="molecule type" value="Genomic_DNA"/>
</dbReference>
<dbReference type="GO" id="GO:0004519">
    <property type="term" value="F:endonuclease activity"/>
    <property type="evidence" value="ECO:0007669"/>
    <property type="project" value="UniProtKB-KW"/>
</dbReference>
<comment type="caution">
    <text evidence="2">The sequence shown here is derived from an EMBL/GenBank/DDBJ whole genome shotgun (WGS) entry which is preliminary data.</text>
</comment>
<keyword evidence="2" id="KW-0540">Nuclease</keyword>
<dbReference type="SUPFAM" id="SSF52980">
    <property type="entry name" value="Restriction endonuclease-like"/>
    <property type="match status" value="1"/>
</dbReference>
<dbReference type="GO" id="GO:0003677">
    <property type="term" value="F:DNA binding"/>
    <property type="evidence" value="ECO:0007669"/>
    <property type="project" value="InterPro"/>
</dbReference>
<dbReference type="InterPro" id="IPR011335">
    <property type="entry name" value="Restrct_endonuc-II-like"/>
</dbReference>
<sequence>MKRNPNSPWNPANICDVTPAEYEQQVFEWLQTDQTKIEYLEITRLEKLSGSGGEYEIDCVARFEVFHGAKITIIIECKRYTRPVEREKVLALYSKMLDVGAQKAMMFSTSGFQMGAIEYSKDKAIALITFIQGDWLYENRSMFPDAIPPSYLRFPKYAGIYNYMDKSLGGKTVNNERKSPITEFLLE</sequence>
<feature type="domain" description="Restriction endonuclease type IV Mrr" evidence="1">
    <location>
        <begin position="17"/>
        <end position="129"/>
    </location>
</feature>
<dbReference type="Gene3D" id="3.40.1350.10">
    <property type="match status" value="1"/>
</dbReference>